<comment type="catalytic activity">
    <reaction evidence="7">
        <text>chloramphenicol + acetyl-CoA = chloramphenicol 3-acetate + CoA</text>
        <dbReference type="Rhea" id="RHEA:18421"/>
        <dbReference type="ChEBI" id="CHEBI:16730"/>
        <dbReference type="ChEBI" id="CHEBI:17698"/>
        <dbReference type="ChEBI" id="CHEBI:57287"/>
        <dbReference type="ChEBI" id="CHEBI:57288"/>
        <dbReference type="EC" id="2.3.1.28"/>
    </reaction>
</comment>
<dbReference type="Proteomes" id="UP000256695">
    <property type="component" value="Unassembled WGS sequence"/>
</dbReference>
<evidence type="ECO:0000256" key="5">
    <source>
        <dbReference type="ARBA" id="ARBA00023251"/>
    </source>
</evidence>
<reference evidence="8 9" key="1">
    <citation type="submission" date="2018-04" db="EMBL/GenBank/DDBJ databases">
        <title>Novel Campyloabacter and Helicobacter Species and Strains.</title>
        <authorList>
            <person name="Mannion A.J."/>
            <person name="Shen Z."/>
            <person name="Fox J.G."/>
        </authorList>
    </citation>
    <scope>NUCLEOTIDE SEQUENCE [LARGE SCALE GENOMIC DNA]</scope>
    <source>
        <strain evidence="8 9">MIT 04-9362</strain>
    </source>
</reference>
<organism evidence="8 9">
    <name type="scientific">Helicobacter anseris</name>
    <dbReference type="NCBI Taxonomy" id="375926"/>
    <lineage>
        <taxon>Bacteria</taxon>
        <taxon>Pseudomonadati</taxon>
        <taxon>Campylobacterota</taxon>
        <taxon>Epsilonproteobacteria</taxon>
        <taxon>Campylobacterales</taxon>
        <taxon>Helicobacteraceae</taxon>
        <taxon>Helicobacter</taxon>
    </lineage>
</organism>
<dbReference type="PANTHER" id="PTHR43300">
    <property type="entry name" value="ACETYLTRANSFERASE"/>
    <property type="match status" value="1"/>
</dbReference>
<proteinExistence type="inferred from homology"/>
<dbReference type="Gene3D" id="2.160.10.10">
    <property type="entry name" value="Hexapeptide repeat proteins"/>
    <property type="match status" value="1"/>
</dbReference>
<dbReference type="InterPro" id="IPR050179">
    <property type="entry name" value="Trans_hexapeptide_repeat"/>
</dbReference>
<comment type="similarity">
    <text evidence="1">Belongs to the transferase hexapeptide repeat family.</text>
</comment>
<sequence>MQSQYNEGFYTQEELKNLGFASIGKGVLISKLTRIYGASNISIGNNVRIDDFVILSGKIEIGSFVHIGAFASITGGKAGVKIGDFCGMSSQSKIFAVSDDFINGYLVGPCVPMQFRNVIEKPVILTKHCHIGSHSLVLPGSIFLLGACLGPMSLNMGRKLKEWSYYIGNPAKKVYDIDKKKITDLEIKLEY</sequence>
<protein>
    <recommendedName>
        <fullName evidence="3">Chloramphenicol acetyltransferase</fullName>
        <ecNumber evidence="2">2.3.1.28</ecNumber>
    </recommendedName>
</protein>
<evidence type="ECO:0000256" key="2">
    <source>
        <dbReference type="ARBA" id="ARBA00013235"/>
    </source>
</evidence>
<evidence type="ECO:0000256" key="1">
    <source>
        <dbReference type="ARBA" id="ARBA00007274"/>
    </source>
</evidence>
<dbReference type="Pfam" id="PF00132">
    <property type="entry name" value="Hexapep"/>
    <property type="match status" value="1"/>
</dbReference>
<evidence type="ECO:0000256" key="7">
    <source>
        <dbReference type="ARBA" id="ARBA00047633"/>
    </source>
</evidence>
<dbReference type="InterPro" id="IPR001451">
    <property type="entry name" value="Hexapep"/>
</dbReference>
<dbReference type="InterPro" id="IPR011004">
    <property type="entry name" value="Trimer_LpxA-like_sf"/>
</dbReference>
<keyword evidence="9" id="KW-1185">Reference proteome</keyword>
<dbReference type="EC" id="2.3.1.28" evidence="2"/>
<keyword evidence="4 8" id="KW-0808">Transferase</keyword>
<comment type="caution">
    <text evidence="8">The sequence shown here is derived from an EMBL/GenBank/DDBJ whole genome shotgun (WGS) entry which is preliminary data.</text>
</comment>
<name>A0A3D8J8T0_9HELI</name>
<accession>A0A3D8J8T0</accession>
<evidence type="ECO:0000313" key="9">
    <source>
        <dbReference type="Proteomes" id="UP000256695"/>
    </source>
</evidence>
<evidence type="ECO:0000256" key="6">
    <source>
        <dbReference type="ARBA" id="ARBA00023315"/>
    </source>
</evidence>
<evidence type="ECO:0000256" key="4">
    <source>
        <dbReference type="ARBA" id="ARBA00022679"/>
    </source>
</evidence>
<keyword evidence="5" id="KW-0046">Antibiotic resistance</keyword>
<dbReference type="EMBL" id="NXLX01000008">
    <property type="protein sequence ID" value="RDU73917.1"/>
    <property type="molecule type" value="Genomic_DNA"/>
</dbReference>
<dbReference type="AlphaFoldDB" id="A0A3D8J8T0"/>
<dbReference type="GO" id="GO:0046677">
    <property type="term" value="P:response to antibiotic"/>
    <property type="evidence" value="ECO:0007669"/>
    <property type="project" value="UniProtKB-KW"/>
</dbReference>
<keyword evidence="6" id="KW-0012">Acyltransferase</keyword>
<evidence type="ECO:0000256" key="3">
    <source>
        <dbReference type="ARBA" id="ARBA00020291"/>
    </source>
</evidence>
<dbReference type="GO" id="GO:0008811">
    <property type="term" value="F:chloramphenicol O-acetyltransferase activity"/>
    <property type="evidence" value="ECO:0007669"/>
    <property type="project" value="UniProtKB-EC"/>
</dbReference>
<evidence type="ECO:0000313" key="8">
    <source>
        <dbReference type="EMBL" id="RDU73917.1"/>
    </source>
</evidence>
<dbReference type="SUPFAM" id="SSF51161">
    <property type="entry name" value="Trimeric LpxA-like enzymes"/>
    <property type="match status" value="1"/>
</dbReference>
<dbReference type="PANTHER" id="PTHR43300:SF12">
    <property type="entry name" value="CHLORAMPHENICOL ACETYLTRANSFERASE"/>
    <property type="match status" value="1"/>
</dbReference>
<gene>
    <name evidence="8" type="ORF">CQA57_04085</name>
</gene>
<dbReference type="OrthoDB" id="272049at2"/>